<evidence type="ECO:0000256" key="6">
    <source>
        <dbReference type="ARBA" id="ARBA00023288"/>
    </source>
</evidence>
<dbReference type="CDD" id="cd19964">
    <property type="entry name" value="PBP1_BMP-like"/>
    <property type="match status" value="1"/>
</dbReference>
<evidence type="ECO:0000313" key="9">
    <source>
        <dbReference type="EMBL" id="WRP17916.1"/>
    </source>
</evidence>
<feature type="domain" description="ABC transporter substrate-binding protein PnrA-like" evidence="8">
    <location>
        <begin position="37"/>
        <end position="340"/>
    </location>
</feature>
<accession>A0ABZ1BYW6</accession>
<dbReference type="PANTHER" id="PTHR34296:SF2">
    <property type="entry name" value="ABC TRANSPORTER GUANOSINE-BINDING PROTEIN NUPN"/>
    <property type="match status" value="1"/>
</dbReference>
<keyword evidence="3" id="KW-1003">Cell membrane</keyword>
<proteinExistence type="inferred from homology"/>
<comment type="similarity">
    <text evidence="2">Belongs to the BMP lipoprotein family.</text>
</comment>
<dbReference type="Proteomes" id="UP001332192">
    <property type="component" value="Chromosome"/>
</dbReference>
<dbReference type="RefSeq" id="WP_324717187.1">
    <property type="nucleotide sequence ID" value="NZ_CP141615.1"/>
</dbReference>
<dbReference type="PANTHER" id="PTHR34296">
    <property type="entry name" value="TRANSCRIPTIONAL ACTIVATOR PROTEIN MED"/>
    <property type="match status" value="1"/>
</dbReference>
<dbReference type="EMBL" id="CP141615">
    <property type="protein sequence ID" value="WRP17916.1"/>
    <property type="molecule type" value="Genomic_DNA"/>
</dbReference>
<name>A0ABZ1BYW6_9FIRM</name>
<dbReference type="InterPro" id="IPR003760">
    <property type="entry name" value="PnrA-like"/>
</dbReference>
<evidence type="ECO:0000256" key="5">
    <source>
        <dbReference type="ARBA" id="ARBA00023136"/>
    </source>
</evidence>
<evidence type="ECO:0000256" key="4">
    <source>
        <dbReference type="ARBA" id="ARBA00022729"/>
    </source>
</evidence>
<evidence type="ECO:0000256" key="1">
    <source>
        <dbReference type="ARBA" id="ARBA00004193"/>
    </source>
</evidence>
<keyword evidence="10" id="KW-1185">Reference proteome</keyword>
<dbReference type="PROSITE" id="PS51318">
    <property type="entry name" value="TAT"/>
    <property type="match status" value="1"/>
</dbReference>
<feature type="signal peptide" evidence="7">
    <location>
        <begin position="1"/>
        <end position="29"/>
    </location>
</feature>
<dbReference type="SUPFAM" id="SSF53822">
    <property type="entry name" value="Periplasmic binding protein-like I"/>
    <property type="match status" value="1"/>
</dbReference>
<dbReference type="InterPro" id="IPR028082">
    <property type="entry name" value="Peripla_BP_I"/>
</dbReference>
<sequence>MSEWRSRWTRMAGLGLLALALVTAGTAPGATAEAPKRVAYVINGSLGDQSFYDSGYEGLKRIEKEFGVETRVVEAKFTPSLYYPSLQQAARWADVVFVISYGMEDQLQQIADQNPNKVFVNVDTVVTNSKKTISSIDFRESEGAFMAGVVAAMMTTYTKLPGINPQKVIGAVGGDDDPVIRDFVYGYEQGAHYVDPEVKVQTVYVGSWDDPVKGKQAALQLFAQGADVVFNIAALTGVGVLQAAREAGKYAIGVDTNQNGLEPGHVLTSDIKDVGGSMYQVFRMIRDGTYKPGTVYSFGLKERAVGLAIDDHSRQLIPAGYLQRIEAIRQKVISGEIEVKPYRP</sequence>
<gene>
    <name evidence="9" type="ORF">U7230_02570</name>
</gene>
<reference evidence="9 10" key="1">
    <citation type="journal article" date="2024" name="Front. Microbiol.">
        <title>Novel thermophilic genera Geochorda gen. nov. and Carboxydochorda gen. nov. from the deep terrestrial subsurface reveal the ecophysiological diversity in the class Limnochordia.</title>
        <authorList>
            <person name="Karnachuk O.V."/>
            <person name="Lukina A.P."/>
            <person name="Avakyan M.R."/>
            <person name="Kadnikov V.V."/>
            <person name="Begmatov S."/>
            <person name="Beletsky A.V."/>
            <person name="Vlasova K.G."/>
            <person name="Novikov A.A."/>
            <person name="Shcherbakova V.A."/>
            <person name="Mardanov A.V."/>
            <person name="Ravin N.V."/>
        </authorList>
    </citation>
    <scope>NUCLEOTIDE SEQUENCE [LARGE SCALE GENOMIC DNA]</scope>
    <source>
        <strain evidence="9 10">L945</strain>
    </source>
</reference>
<keyword evidence="4 7" id="KW-0732">Signal</keyword>
<keyword evidence="6" id="KW-0449">Lipoprotein</keyword>
<dbReference type="Pfam" id="PF02608">
    <property type="entry name" value="Bmp"/>
    <property type="match status" value="1"/>
</dbReference>
<evidence type="ECO:0000256" key="2">
    <source>
        <dbReference type="ARBA" id="ARBA00008610"/>
    </source>
</evidence>
<evidence type="ECO:0000259" key="8">
    <source>
        <dbReference type="Pfam" id="PF02608"/>
    </source>
</evidence>
<dbReference type="InterPro" id="IPR050957">
    <property type="entry name" value="BMP_lipoprotein"/>
</dbReference>
<evidence type="ECO:0000313" key="10">
    <source>
        <dbReference type="Proteomes" id="UP001332192"/>
    </source>
</evidence>
<keyword evidence="5" id="KW-0472">Membrane</keyword>
<dbReference type="Gene3D" id="3.40.50.2300">
    <property type="match status" value="2"/>
</dbReference>
<comment type="subcellular location">
    <subcellularLocation>
        <location evidence="1">Cell membrane</location>
        <topology evidence="1">Lipid-anchor</topology>
    </subcellularLocation>
</comment>
<organism evidence="9 10">
    <name type="scientific">Carboxydichorda subterranea</name>
    <dbReference type="NCBI Taxonomy" id="3109565"/>
    <lineage>
        <taxon>Bacteria</taxon>
        <taxon>Bacillati</taxon>
        <taxon>Bacillota</taxon>
        <taxon>Limnochordia</taxon>
        <taxon>Limnochordales</taxon>
        <taxon>Geochordaceae</taxon>
        <taxon>Carboxydichorda</taxon>
    </lineage>
</organism>
<evidence type="ECO:0000256" key="7">
    <source>
        <dbReference type="SAM" id="SignalP"/>
    </source>
</evidence>
<feature type="chain" id="PRO_5046488502" evidence="7">
    <location>
        <begin position="30"/>
        <end position="344"/>
    </location>
</feature>
<protein>
    <submittedName>
        <fullName evidence="9">BMP family ABC transporter substrate-binding protein</fullName>
    </submittedName>
</protein>
<evidence type="ECO:0000256" key="3">
    <source>
        <dbReference type="ARBA" id="ARBA00022475"/>
    </source>
</evidence>
<dbReference type="InterPro" id="IPR006311">
    <property type="entry name" value="TAT_signal"/>
</dbReference>